<keyword evidence="12" id="KW-1185">Reference proteome</keyword>
<comment type="caution">
    <text evidence="11">The sequence shown here is derived from an EMBL/GenBank/DDBJ whole genome shotgun (WGS) entry which is preliminary data.</text>
</comment>
<organism evidence="11 12">
    <name type="scientific">Microlunatus panaciterrae</name>
    <dbReference type="NCBI Taxonomy" id="400768"/>
    <lineage>
        <taxon>Bacteria</taxon>
        <taxon>Bacillati</taxon>
        <taxon>Actinomycetota</taxon>
        <taxon>Actinomycetes</taxon>
        <taxon>Propionibacteriales</taxon>
        <taxon>Propionibacteriaceae</taxon>
        <taxon>Microlunatus</taxon>
    </lineage>
</organism>
<dbReference type="InterPro" id="IPR001173">
    <property type="entry name" value="Glyco_trans_2-like"/>
</dbReference>
<comment type="pathway">
    <text evidence="7">Carotenoid biosynthesis; staphyloxanthin biosynthesis; staphyloxanthin from farnesyl diphosphate: step 4/5.</text>
</comment>
<evidence type="ECO:0000256" key="4">
    <source>
        <dbReference type="ARBA" id="ARBA00022679"/>
    </source>
</evidence>
<evidence type="ECO:0000256" key="2">
    <source>
        <dbReference type="ARBA" id="ARBA00022475"/>
    </source>
</evidence>
<dbReference type="SUPFAM" id="SSF53448">
    <property type="entry name" value="Nucleotide-diphospho-sugar transferases"/>
    <property type="match status" value="1"/>
</dbReference>
<reference evidence="11 12" key="1">
    <citation type="submission" date="2021-01" db="EMBL/GenBank/DDBJ databases">
        <title>Sequencing the genomes of 1000 actinobacteria strains.</title>
        <authorList>
            <person name="Klenk H.-P."/>
        </authorList>
    </citation>
    <scope>NUCLEOTIDE SEQUENCE [LARGE SCALE GENOMIC DNA]</scope>
    <source>
        <strain evidence="11 12">DSM 18662</strain>
    </source>
</reference>
<comment type="similarity">
    <text evidence="8">Belongs to the glycosyltransferase 2 family. CrtQ subfamily.</text>
</comment>
<dbReference type="Proteomes" id="UP000704762">
    <property type="component" value="Unassembled WGS sequence"/>
</dbReference>
<evidence type="ECO:0000313" key="11">
    <source>
        <dbReference type="EMBL" id="MBM7798490.1"/>
    </source>
</evidence>
<comment type="subcellular location">
    <subcellularLocation>
        <location evidence="1">Cell membrane</location>
    </subcellularLocation>
</comment>
<keyword evidence="5" id="KW-0472">Membrane</keyword>
<keyword evidence="2" id="KW-1003">Cell membrane</keyword>
<evidence type="ECO:0000313" key="12">
    <source>
        <dbReference type="Proteomes" id="UP000704762"/>
    </source>
</evidence>
<name>A0ABS2RHK4_9ACTN</name>
<evidence type="ECO:0000256" key="9">
    <source>
        <dbReference type="ARBA" id="ARBA00040345"/>
    </source>
</evidence>
<proteinExistence type="inferred from homology"/>
<dbReference type="EMBL" id="JAFBCF010000001">
    <property type="protein sequence ID" value="MBM7798490.1"/>
    <property type="molecule type" value="Genomic_DNA"/>
</dbReference>
<dbReference type="PANTHER" id="PTHR43646:SF2">
    <property type="entry name" value="GLYCOSYLTRANSFERASE 2-LIKE DOMAIN-CONTAINING PROTEIN"/>
    <property type="match status" value="1"/>
</dbReference>
<comment type="function">
    <text evidence="6">Catalyzes the glycosylation of 4,4'-diaponeurosporenoate, i.e. the esterification of glucose at the C1'' position with the carboxyl group of 4,4'-diaponeurosporenic acid, to form glycosyl-4,4'-diaponeurosporenoate. This is a step in the biosynthesis of staphyloxanthin, an orange pigment present in most staphylococci strains.</text>
</comment>
<keyword evidence="4" id="KW-0808">Transferase</keyword>
<protein>
    <recommendedName>
        <fullName evidence="9">4,4'-diaponeurosporenoate glycosyltransferase</fullName>
    </recommendedName>
</protein>
<evidence type="ECO:0000256" key="6">
    <source>
        <dbReference type="ARBA" id="ARBA00037281"/>
    </source>
</evidence>
<evidence type="ECO:0000256" key="8">
    <source>
        <dbReference type="ARBA" id="ARBA00038120"/>
    </source>
</evidence>
<dbReference type="RefSeq" id="WP_204917020.1">
    <property type="nucleotide sequence ID" value="NZ_BAAAQP010000008.1"/>
</dbReference>
<evidence type="ECO:0000256" key="7">
    <source>
        <dbReference type="ARBA" id="ARBA00037904"/>
    </source>
</evidence>
<dbReference type="InterPro" id="IPR029044">
    <property type="entry name" value="Nucleotide-diphossugar_trans"/>
</dbReference>
<dbReference type="Pfam" id="PF00535">
    <property type="entry name" value="Glycos_transf_2"/>
    <property type="match status" value="1"/>
</dbReference>
<dbReference type="PANTHER" id="PTHR43646">
    <property type="entry name" value="GLYCOSYLTRANSFERASE"/>
    <property type="match status" value="1"/>
</dbReference>
<sequence>MTSIVIAAHNEESVIGSCLDALLADPKVDQSEIIVAANGCTDNTAALARARGVRVIEVRQASKPAALNAGDGATDEFPRIYLDADIVVPSGGISAINEALQASSDADGSVPLAAVPGRRLITRGRPWTVRAYFAINERLPVFRAGLFGRGMIGLSAEGRARFDQFPEMVADDLFLDSLFAPGERVLVAGVETVVETPLTTGALLNRLVRVRRGNAAMRAAGAAGRIPPSVRSADRWSWLTDVVVPHPWLAPAAVVYVVLTTVAATWAQLGSRDDLTWRRDNSTRDSSRVSGGAS</sequence>
<feature type="domain" description="Glycosyltransferase 2-like" evidence="10">
    <location>
        <begin position="3"/>
        <end position="108"/>
    </location>
</feature>
<evidence type="ECO:0000256" key="5">
    <source>
        <dbReference type="ARBA" id="ARBA00023136"/>
    </source>
</evidence>
<gene>
    <name evidence="11" type="ORF">JOE57_001411</name>
</gene>
<accession>A0ABS2RHK4</accession>
<dbReference type="Gene3D" id="3.90.550.10">
    <property type="entry name" value="Spore Coat Polysaccharide Biosynthesis Protein SpsA, Chain A"/>
    <property type="match status" value="1"/>
</dbReference>
<evidence type="ECO:0000259" key="10">
    <source>
        <dbReference type="Pfam" id="PF00535"/>
    </source>
</evidence>
<evidence type="ECO:0000256" key="1">
    <source>
        <dbReference type="ARBA" id="ARBA00004236"/>
    </source>
</evidence>
<evidence type="ECO:0000256" key="3">
    <source>
        <dbReference type="ARBA" id="ARBA00022676"/>
    </source>
</evidence>
<keyword evidence="3" id="KW-0328">Glycosyltransferase</keyword>